<comment type="caution">
    <text evidence="2">The sequence shown here is derived from an EMBL/GenBank/DDBJ whole genome shotgun (WGS) entry which is preliminary data.</text>
</comment>
<evidence type="ECO:0000256" key="1">
    <source>
        <dbReference type="SAM" id="MobiDB-lite"/>
    </source>
</evidence>
<dbReference type="EMBL" id="JAUSVO010000004">
    <property type="protein sequence ID" value="MDQ0438498.1"/>
    <property type="molecule type" value="Genomic_DNA"/>
</dbReference>
<accession>A0ABU0H861</accession>
<organism evidence="2 3">
    <name type="scientific">Kaistia dalseonensis</name>
    <dbReference type="NCBI Taxonomy" id="410840"/>
    <lineage>
        <taxon>Bacteria</taxon>
        <taxon>Pseudomonadati</taxon>
        <taxon>Pseudomonadota</taxon>
        <taxon>Alphaproteobacteria</taxon>
        <taxon>Hyphomicrobiales</taxon>
        <taxon>Kaistiaceae</taxon>
        <taxon>Kaistia</taxon>
    </lineage>
</organism>
<dbReference type="Proteomes" id="UP001241603">
    <property type="component" value="Unassembled WGS sequence"/>
</dbReference>
<evidence type="ECO:0000313" key="2">
    <source>
        <dbReference type="EMBL" id="MDQ0438498.1"/>
    </source>
</evidence>
<protein>
    <submittedName>
        <fullName evidence="2">Uncharacterized protein</fullName>
    </submittedName>
</protein>
<evidence type="ECO:0000313" key="3">
    <source>
        <dbReference type="Proteomes" id="UP001241603"/>
    </source>
</evidence>
<feature type="region of interest" description="Disordered" evidence="1">
    <location>
        <begin position="18"/>
        <end position="62"/>
    </location>
</feature>
<reference evidence="2 3" key="1">
    <citation type="submission" date="2023-07" db="EMBL/GenBank/DDBJ databases">
        <title>Genomic Encyclopedia of Type Strains, Phase IV (KMG-IV): sequencing the most valuable type-strain genomes for metagenomic binning, comparative biology and taxonomic classification.</title>
        <authorList>
            <person name="Goeker M."/>
        </authorList>
    </citation>
    <scope>NUCLEOTIDE SEQUENCE [LARGE SCALE GENOMIC DNA]</scope>
    <source>
        <strain evidence="2 3">B6-8</strain>
    </source>
</reference>
<keyword evidence="3" id="KW-1185">Reference proteome</keyword>
<sequence>MMMIARAVAQTEWLAGHPSPLAAFDKGRNDTGERPAYGLALDRPEQPSPLVAGTEREERGQS</sequence>
<gene>
    <name evidence="2" type="ORF">QO014_002893</name>
</gene>
<name>A0ABU0H861_9HYPH</name>
<dbReference type="RefSeq" id="WP_266349412.1">
    <property type="nucleotide sequence ID" value="NZ_JAPKNG010000004.1"/>
</dbReference>
<proteinExistence type="predicted"/>